<name>A0AA42AQS4_PAPNU</name>
<feature type="non-terminal residue" evidence="1">
    <location>
        <position position="1"/>
    </location>
</feature>
<reference evidence="1" key="1">
    <citation type="submission" date="2022-03" db="EMBL/GenBank/DDBJ databases">
        <title>A functionally conserved STORR gene fusion in Papaver species that diverged 16.8 million years ago.</title>
        <authorList>
            <person name="Catania T."/>
        </authorList>
    </citation>
    <scope>NUCLEOTIDE SEQUENCE</scope>
    <source>
        <strain evidence="1">S-191538</strain>
    </source>
</reference>
<dbReference type="AlphaFoldDB" id="A0AA42AQS4"/>
<feature type="non-terminal residue" evidence="1">
    <location>
        <position position="50"/>
    </location>
</feature>
<proteinExistence type="predicted"/>
<organism evidence="1 2">
    <name type="scientific">Papaver nudicaule</name>
    <name type="common">Iceland poppy</name>
    <dbReference type="NCBI Taxonomy" id="74823"/>
    <lineage>
        <taxon>Eukaryota</taxon>
        <taxon>Viridiplantae</taxon>
        <taxon>Streptophyta</taxon>
        <taxon>Embryophyta</taxon>
        <taxon>Tracheophyta</taxon>
        <taxon>Spermatophyta</taxon>
        <taxon>Magnoliopsida</taxon>
        <taxon>Ranunculales</taxon>
        <taxon>Papaveraceae</taxon>
        <taxon>Papaveroideae</taxon>
        <taxon>Papaver</taxon>
    </lineage>
</organism>
<evidence type="ECO:0000313" key="2">
    <source>
        <dbReference type="Proteomes" id="UP001177140"/>
    </source>
</evidence>
<evidence type="ECO:0000313" key="1">
    <source>
        <dbReference type="EMBL" id="MCL7038820.1"/>
    </source>
</evidence>
<accession>A0AA42AQS4</accession>
<dbReference type="EMBL" id="JAJJMA010194365">
    <property type="protein sequence ID" value="MCL7038820.1"/>
    <property type="molecule type" value="Genomic_DNA"/>
</dbReference>
<comment type="caution">
    <text evidence="1">The sequence shown here is derived from an EMBL/GenBank/DDBJ whole genome shotgun (WGS) entry which is preliminary data.</text>
</comment>
<gene>
    <name evidence="1" type="ORF">MKW94_011337</name>
</gene>
<sequence>LSLVMTSTMSLVPEENIQQVKDLIESRQFMRARLKINHLQSSYPSSAYVL</sequence>
<keyword evidence="2" id="KW-1185">Reference proteome</keyword>
<dbReference type="Proteomes" id="UP001177140">
    <property type="component" value="Unassembled WGS sequence"/>
</dbReference>
<protein>
    <submittedName>
        <fullName evidence="1">Uncharacterized protein</fullName>
    </submittedName>
</protein>